<dbReference type="SUPFAM" id="SSF55920">
    <property type="entry name" value="Creatinase/aminopeptidase"/>
    <property type="match status" value="1"/>
</dbReference>
<dbReference type="InterPro" id="IPR000994">
    <property type="entry name" value="Pept_M24"/>
</dbReference>
<dbReference type="Gene3D" id="3.90.230.10">
    <property type="entry name" value="Creatinase/methionine aminopeptidase superfamily"/>
    <property type="match status" value="1"/>
</dbReference>
<evidence type="ECO:0000256" key="4">
    <source>
        <dbReference type="ARBA" id="ARBA00022801"/>
    </source>
</evidence>
<reference evidence="7 8" key="1">
    <citation type="journal article" date="2014" name="Nat. Commun.">
        <title>Klebsormidium flaccidum genome reveals primary factors for plant terrestrial adaptation.</title>
        <authorList>
            <person name="Hori K."/>
            <person name="Maruyama F."/>
            <person name="Fujisawa T."/>
            <person name="Togashi T."/>
            <person name="Yamamoto N."/>
            <person name="Seo M."/>
            <person name="Sato S."/>
            <person name="Yamada T."/>
            <person name="Mori H."/>
            <person name="Tajima N."/>
            <person name="Moriyama T."/>
            <person name="Ikeuchi M."/>
            <person name="Watanabe M."/>
            <person name="Wada H."/>
            <person name="Kobayashi K."/>
            <person name="Saito M."/>
            <person name="Masuda T."/>
            <person name="Sasaki-Sekimoto Y."/>
            <person name="Mashiguchi K."/>
            <person name="Awai K."/>
            <person name="Shimojima M."/>
            <person name="Masuda S."/>
            <person name="Iwai M."/>
            <person name="Nobusawa T."/>
            <person name="Narise T."/>
            <person name="Kondo S."/>
            <person name="Saito H."/>
            <person name="Sato R."/>
            <person name="Murakawa M."/>
            <person name="Ihara Y."/>
            <person name="Oshima-Yamada Y."/>
            <person name="Ohtaka K."/>
            <person name="Satoh M."/>
            <person name="Sonobe K."/>
            <person name="Ishii M."/>
            <person name="Ohtani R."/>
            <person name="Kanamori-Sato M."/>
            <person name="Honoki R."/>
            <person name="Miyazaki D."/>
            <person name="Mochizuki H."/>
            <person name="Umetsu J."/>
            <person name="Higashi K."/>
            <person name="Shibata D."/>
            <person name="Kamiya Y."/>
            <person name="Sato N."/>
            <person name="Nakamura Y."/>
            <person name="Tabata S."/>
            <person name="Ida S."/>
            <person name="Kurokawa K."/>
            <person name="Ohta H."/>
        </authorList>
    </citation>
    <scope>NUCLEOTIDE SEQUENCE [LARGE SCALE GENOMIC DNA]</scope>
    <source>
        <strain evidence="7 8">NIES-2285</strain>
    </source>
</reference>
<accession>A0A1Y1ISJ1</accession>
<dbReference type="EMBL" id="DF237903">
    <property type="protein sequence ID" value="GAQ92241.1"/>
    <property type="molecule type" value="Genomic_DNA"/>
</dbReference>
<protein>
    <submittedName>
        <fullName evidence="7">Putative Xaa-Pro aminopeptidase</fullName>
    </submittedName>
</protein>
<keyword evidence="3" id="KW-0479">Metal-binding</keyword>
<evidence type="ECO:0000256" key="5">
    <source>
        <dbReference type="ARBA" id="ARBA00023211"/>
    </source>
</evidence>
<dbReference type="Pfam" id="PF00557">
    <property type="entry name" value="Peptidase_M24"/>
    <property type="match status" value="1"/>
</dbReference>
<evidence type="ECO:0000256" key="2">
    <source>
        <dbReference type="ARBA" id="ARBA00008766"/>
    </source>
</evidence>
<dbReference type="Proteomes" id="UP000054558">
    <property type="component" value="Unassembled WGS sequence"/>
</dbReference>
<evidence type="ECO:0000259" key="6">
    <source>
        <dbReference type="SMART" id="SM01011"/>
    </source>
</evidence>
<dbReference type="InterPro" id="IPR052433">
    <property type="entry name" value="X-Pro_dipept-like"/>
</dbReference>
<dbReference type="InterPro" id="IPR036005">
    <property type="entry name" value="Creatinase/aminopeptidase-like"/>
</dbReference>
<dbReference type="InterPro" id="IPR029149">
    <property type="entry name" value="Creatin/AminoP/Spt16_N"/>
</dbReference>
<dbReference type="OrthoDB" id="4215474at2759"/>
<dbReference type="Pfam" id="PF05195">
    <property type="entry name" value="AMP_N"/>
    <property type="match status" value="1"/>
</dbReference>
<dbReference type="SMART" id="SM01011">
    <property type="entry name" value="AMP_N"/>
    <property type="match status" value="1"/>
</dbReference>
<comment type="similarity">
    <text evidence="2">Belongs to the peptidase M24B family.</text>
</comment>
<keyword evidence="8" id="KW-1185">Reference proteome</keyword>
<dbReference type="SUPFAM" id="SSF53092">
    <property type="entry name" value="Creatinase/prolidase N-terminal domain"/>
    <property type="match status" value="1"/>
</dbReference>
<dbReference type="GO" id="GO:0070006">
    <property type="term" value="F:metalloaminopeptidase activity"/>
    <property type="evidence" value="ECO:0007669"/>
    <property type="project" value="InterPro"/>
</dbReference>
<dbReference type="PANTHER" id="PTHR43226">
    <property type="entry name" value="XAA-PRO AMINOPEPTIDASE 3"/>
    <property type="match status" value="1"/>
</dbReference>
<proteinExistence type="inferred from homology"/>
<evidence type="ECO:0000256" key="3">
    <source>
        <dbReference type="ARBA" id="ARBA00022723"/>
    </source>
</evidence>
<evidence type="ECO:0000256" key="1">
    <source>
        <dbReference type="ARBA" id="ARBA00001936"/>
    </source>
</evidence>
<dbReference type="AlphaFoldDB" id="A0A1Y1ISJ1"/>
<dbReference type="PANTHER" id="PTHR43226:SF4">
    <property type="entry name" value="XAA-PRO AMINOPEPTIDASE 3"/>
    <property type="match status" value="1"/>
</dbReference>
<dbReference type="STRING" id="105231.A0A1Y1ISJ1"/>
<sequence length="323" mass="34872">MFLRPLFARSLPPLAPAWPAVRAVWPPSSSGFDAHPGACPPRGWPCPSLWIWRGFVSSPADCGQPSPETHPELLAPGEVTPGISAAEYAARRSALLALLPPRSVALLPAAPPVYMAGVIPYPYRQDADFAYLTGCLQPGGVAVLEKRGGADGARFAMFMPPRDVVRERWDGPLADSSAALSLFGADEAPRLEQLGGHVATLLSAGVQLFYDGRAADPGLHRVLPALGRALEQGLVRPLRPLVHRLRWKKSSAEIERMRAVSAVTAAAFKEGMRVSLESRHEHAVAAAFEYECKRRGAQRMAYPPVVGAGRNGCCIHYSRHDKQ</sequence>
<dbReference type="OMA" id="EHEHAFH"/>
<feature type="domain" description="Aminopeptidase P N-terminal" evidence="6">
    <location>
        <begin position="83"/>
        <end position="218"/>
    </location>
</feature>
<keyword evidence="7" id="KW-0031">Aminopeptidase</keyword>
<comment type="cofactor">
    <cofactor evidence="1">
        <name>Mn(2+)</name>
        <dbReference type="ChEBI" id="CHEBI:29035"/>
    </cofactor>
</comment>
<dbReference type="InterPro" id="IPR007865">
    <property type="entry name" value="Aminopep_P_N"/>
</dbReference>
<evidence type="ECO:0000313" key="7">
    <source>
        <dbReference type="EMBL" id="GAQ92241.1"/>
    </source>
</evidence>
<evidence type="ECO:0000313" key="8">
    <source>
        <dbReference type="Proteomes" id="UP000054558"/>
    </source>
</evidence>
<gene>
    <name evidence="7" type="ORF">KFL_009540040</name>
</gene>
<keyword evidence="7" id="KW-0645">Protease</keyword>
<keyword evidence="4" id="KW-0378">Hydrolase</keyword>
<dbReference type="Gene3D" id="3.40.350.10">
    <property type="entry name" value="Creatinase/prolidase N-terminal domain"/>
    <property type="match status" value="1"/>
</dbReference>
<keyword evidence="5" id="KW-0464">Manganese</keyword>
<dbReference type="GO" id="GO:0030145">
    <property type="term" value="F:manganese ion binding"/>
    <property type="evidence" value="ECO:0007669"/>
    <property type="project" value="InterPro"/>
</dbReference>
<name>A0A1Y1ISJ1_KLENI</name>
<organism evidence="7 8">
    <name type="scientific">Klebsormidium nitens</name>
    <name type="common">Green alga</name>
    <name type="synonym">Ulothrix nitens</name>
    <dbReference type="NCBI Taxonomy" id="105231"/>
    <lineage>
        <taxon>Eukaryota</taxon>
        <taxon>Viridiplantae</taxon>
        <taxon>Streptophyta</taxon>
        <taxon>Klebsormidiophyceae</taxon>
        <taxon>Klebsormidiales</taxon>
        <taxon>Klebsormidiaceae</taxon>
        <taxon>Klebsormidium</taxon>
    </lineage>
</organism>